<sequence>MVVAVAREFSEQELERAGIPSVELQRLALQTEDFPQLRVLQLQLLQEAKLIIGSYRGWEQRVLDTLEQLAGSDVAQSALDEILDFNKAPERELTPETLVDTWKAETELALAAGEAGLYEEQLQRSAALHDEVLRAHDGMMSRITALLSILYRGWGIEPLQQVLEAVMQPQMLDPGGNLPFRERVQRLIAFTRCHLQPFSLSEDDEKVTFRPHTCPSGARLIQQGAYSEQRGGALVQEPGPLTYGRDNLPIYCCHEPAAEIAAIKHFGAPLFMVEPAADLARGPCIVHMYKVASNIPERYYQRLGLKKPTDLIAVGSDH</sequence>
<evidence type="ECO:0000313" key="1">
    <source>
        <dbReference type="EMBL" id="MCX2982567.1"/>
    </source>
</evidence>
<gene>
    <name evidence="1" type="ORF">EYC98_17020</name>
</gene>
<reference evidence="1" key="1">
    <citation type="submission" date="2019-02" db="EMBL/GenBank/DDBJ databases">
        <authorList>
            <person name="Li S.-H."/>
        </authorList>
    </citation>
    <scope>NUCLEOTIDE SEQUENCE</scope>
    <source>
        <strain evidence="1">IMCC14734</strain>
    </source>
</reference>
<accession>A0ABT3TJT7</accession>
<keyword evidence="2" id="KW-1185">Reference proteome</keyword>
<name>A0ABT3TJT7_9GAMM</name>
<comment type="caution">
    <text evidence="1">The sequence shown here is derived from an EMBL/GenBank/DDBJ whole genome shotgun (WGS) entry which is preliminary data.</text>
</comment>
<evidence type="ECO:0000313" key="2">
    <source>
        <dbReference type="Proteomes" id="UP001143362"/>
    </source>
</evidence>
<dbReference type="Proteomes" id="UP001143362">
    <property type="component" value="Unassembled WGS sequence"/>
</dbReference>
<protein>
    <submittedName>
        <fullName evidence="1">Uncharacterized protein</fullName>
    </submittedName>
</protein>
<organism evidence="1 2">
    <name type="scientific">Candidatus Litorirhabdus singularis</name>
    <dbReference type="NCBI Taxonomy" id="2518993"/>
    <lineage>
        <taxon>Bacteria</taxon>
        <taxon>Pseudomonadati</taxon>
        <taxon>Pseudomonadota</taxon>
        <taxon>Gammaproteobacteria</taxon>
        <taxon>Cellvibrionales</taxon>
        <taxon>Halieaceae</taxon>
        <taxon>Candidatus Litorirhabdus</taxon>
    </lineage>
</organism>
<dbReference type="RefSeq" id="WP_279246578.1">
    <property type="nucleotide sequence ID" value="NZ_SHNN01000003.1"/>
</dbReference>
<dbReference type="EMBL" id="SHNN01000003">
    <property type="protein sequence ID" value="MCX2982567.1"/>
    <property type="molecule type" value="Genomic_DNA"/>
</dbReference>
<proteinExistence type="predicted"/>